<reference evidence="9 10" key="1">
    <citation type="journal article" date="2008" name="PLoS Genet.">
        <title>Genomic islands in the pathogenic filamentous fungus Aspergillus fumigatus.</title>
        <authorList>
            <person name="Fedorova N.D."/>
            <person name="Khaldi N."/>
            <person name="Joardar V.S."/>
            <person name="Maiti R."/>
            <person name="Amedeo P."/>
            <person name="Anderson M.J."/>
            <person name="Crabtree J."/>
            <person name="Silva J.C."/>
            <person name="Badger J.H."/>
            <person name="Albarraq A."/>
            <person name="Angiuoli S."/>
            <person name="Bussey H."/>
            <person name="Bowyer P."/>
            <person name="Cotty P.J."/>
            <person name="Dyer P.S."/>
            <person name="Egan A."/>
            <person name="Galens K."/>
            <person name="Fraser-Liggett C.M."/>
            <person name="Haas B.J."/>
            <person name="Inman J.M."/>
            <person name="Kent R."/>
            <person name="Lemieux S."/>
            <person name="Malavazi I."/>
            <person name="Orvis J."/>
            <person name="Roemer T."/>
            <person name="Ronning C.M."/>
            <person name="Sundaram J.P."/>
            <person name="Sutton G."/>
            <person name="Turner G."/>
            <person name="Venter J.C."/>
            <person name="White O.R."/>
            <person name="Whitty B.R."/>
            <person name="Youngman P."/>
            <person name="Wolfe K.H."/>
            <person name="Goldman G.H."/>
            <person name="Wortman J.R."/>
            <person name="Jiang B."/>
            <person name="Denning D.W."/>
            <person name="Nierman W.C."/>
        </authorList>
    </citation>
    <scope>NUCLEOTIDE SEQUENCE [LARGE SCALE GENOMIC DNA]</scope>
    <source>
        <strain evidence="10">ATCC 1007 / CBS 513.65 / DSM 816 / NCTC 3887 / NRRL 1</strain>
    </source>
</reference>
<evidence type="ECO:0000256" key="2">
    <source>
        <dbReference type="ARBA" id="ARBA00022559"/>
    </source>
</evidence>
<dbReference type="HOGENOM" id="CLU_1885299_0_0_1"/>
<dbReference type="VEuPathDB" id="FungiDB:ACLA_004150"/>
<evidence type="ECO:0000256" key="6">
    <source>
        <dbReference type="ARBA" id="ARBA00023004"/>
    </source>
</evidence>
<organism evidence="9 10">
    <name type="scientific">Aspergillus clavatus (strain ATCC 1007 / CBS 513.65 / DSM 816 / NCTC 3887 / NRRL 1 / QM 1276 / 107)</name>
    <dbReference type="NCBI Taxonomy" id="344612"/>
    <lineage>
        <taxon>Eukaryota</taxon>
        <taxon>Fungi</taxon>
        <taxon>Dikarya</taxon>
        <taxon>Ascomycota</taxon>
        <taxon>Pezizomycotina</taxon>
        <taxon>Eurotiomycetes</taxon>
        <taxon>Eurotiomycetidae</taxon>
        <taxon>Eurotiales</taxon>
        <taxon>Aspergillaceae</taxon>
        <taxon>Aspergillus</taxon>
        <taxon>Aspergillus subgen. Fumigati</taxon>
    </lineage>
</organism>
<dbReference type="PANTHER" id="PTHR33577:SF7">
    <property type="entry name" value="HEME HALOPEROXIDASE FAMILY PROFILE DOMAIN-CONTAINING PROTEIN"/>
    <property type="match status" value="1"/>
</dbReference>
<protein>
    <recommendedName>
        <fullName evidence="8">Heme haloperoxidase family profile domain-containing protein</fullName>
    </recommendedName>
</protein>
<dbReference type="GO" id="GO:0004601">
    <property type="term" value="F:peroxidase activity"/>
    <property type="evidence" value="ECO:0007669"/>
    <property type="project" value="UniProtKB-KW"/>
</dbReference>
<keyword evidence="6" id="KW-0408">Iron</keyword>
<dbReference type="GeneID" id="4708354"/>
<comment type="similarity">
    <text evidence="7">Belongs to the chloroperoxidase family.</text>
</comment>
<dbReference type="InterPro" id="IPR036851">
    <property type="entry name" value="Chloroperoxidase-like_sf"/>
</dbReference>
<keyword evidence="3" id="KW-0349">Heme</keyword>
<dbReference type="GO" id="GO:0046872">
    <property type="term" value="F:metal ion binding"/>
    <property type="evidence" value="ECO:0007669"/>
    <property type="project" value="UniProtKB-KW"/>
</dbReference>
<dbReference type="OrthoDB" id="407298at2759"/>
<evidence type="ECO:0000256" key="1">
    <source>
        <dbReference type="ARBA" id="ARBA00001970"/>
    </source>
</evidence>
<keyword evidence="5" id="KW-0560">Oxidoreductase</keyword>
<proteinExistence type="inferred from homology"/>
<evidence type="ECO:0000256" key="7">
    <source>
        <dbReference type="ARBA" id="ARBA00025795"/>
    </source>
</evidence>
<dbReference type="PANTHER" id="PTHR33577">
    <property type="entry name" value="STERIGMATOCYSTIN BIOSYNTHESIS PEROXIDASE STCC-RELATED"/>
    <property type="match status" value="1"/>
</dbReference>
<comment type="cofactor">
    <cofactor evidence="1">
        <name>heme b</name>
        <dbReference type="ChEBI" id="CHEBI:60344"/>
    </cofactor>
</comment>
<dbReference type="PROSITE" id="PS51405">
    <property type="entry name" value="HEME_HALOPEROXIDASE"/>
    <property type="match status" value="1"/>
</dbReference>
<dbReference type="EMBL" id="DS027004">
    <property type="protein sequence ID" value="EAW15001.1"/>
    <property type="molecule type" value="Genomic_DNA"/>
</dbReference>
<evidence type="ECO:0000256" key="4">
    <source>
        <dbReference type="ARBA" id="ARBA00022723"/>
    </source>
</evidence>
<evidence type="ECO:0000256" key="3">
    <source>
        <dbReference type="ARBA" id="ARBA00022617"/>
    </source>
</evidence>
<dbReference type="Proteomes" id="UP000006701">
    <property type="component" value="Unassembled WGS sequence"/>
</dbReference>
<dbReference type="Gene3D" id="1.10.489.10">
    <property type="entry name" value="Chloroperoxidase-like"/>
    <property type="match status" value="1"/>
</dbReference>
<keyword evidence="4" id="KW-0479">Metal-binding</keyword>
<evidence type="ECO:0000259" key="8">
    <source>
        <dbReference type="PROSITE" id="PS51405"/>
    </source>
</evidence>
<accession>A1C5N3</accession>
<keyword evidence="2" id="KW-0575">Peroxidase</keyword>
<dbReference type="KEGG" id="act:ACLA_004150"/>
<name>A1C5N3_ASPCL</name>
<evidence type="ECO:0000313" key="9">
    <source>
        <dbReference type="EMBL" id="EAW15001.1"/>
    </source>
</evidence>
<sequence>MAIIANPEPNATFFTPRSDTYFGNNHVFNQTIFDETKAYWTGDILNASMLANSWLARQINSKDFNPTYTFTEMMGHFTLGKVAVPIIAFGDMKTGLVNKTVVEYFLGTLDLAQFNEILQQTDVDTEHERLPTHLS</sequence>
<keyword evidence="10" id="KW-1185">Reference proteome</keyword>
<dbReference type="AlphaFoldDB" id="A1C5N3"/>
<dbReference type="InterPro" id="IPR000028">
    <property type="entry name" value="Chloroperoxidase"/>
</dbReference>
<evidence type="ECO:0000256" key="5">
    <source>
        <dbReference type="ARBA" id="ARBA00023002"/>
    </source>
</evidence>
<evidence type="ECO:0000313" key="10">
    <source>
        <dbReference type="Proteomes" id="UP000006701"/>
    </source>
</evidence>
<dbReference type="RefSeq" id="XP_001276427.1">
    <property type="nucleotide sequence ID" value="XM_001276426.1"/>
</dbReference>
<dbReference type="Pfam" id="PF01328">
    <property type="entry name" value="Peroxidase_2"/>
    <property type="match status" value="1"/>
</dbReference>
<feature type="domain" description="Heme haloperoxidase family profile" evidence="8">
    <location>
        <begin position="1"/>
        <end position="135"/>
    </location>
</feature>
<gene>
    <name evidence="9" type="ORF">ACLA_004150</name>
</gene>